<evidence type="ECO:0000313" key="1">
    <source>
        <dbReference type="EMBL" id="VDP76056.1"/>
    </source>
</evidence>
<proteinExistence type="predicted"/>
<protein>
    <submittedName>
        <fullName evidence="1">Uncharacterized protein</fullName>
    </submittedName>
</protein>
<gene>
    <name evidence="1" type="ORF">SMTD_LOCUS18071</name>
</gene>
<dbReference type="AlphaFoldDB" id="A0A3P8KBG5"/>
<dbReference type="EMBL" id="UZAL01039812">
    <property type="protein sequence ID" value="VDP76056.1"/>
    <property type="molecule type" value="Genomic_DNA"/>
</dbReference>
<accession>A0A3P8KBG5</accession>
<evidence type="ECO:0000313" key="2">
    <source>
        <dbReference type="Proteomes" id="UP000269396"/>
    </source>
</evidence>
<name>A0A3P8KBG5_9TREM</name>
<dbReference type="Proteomes" id="UP000269396">
    <property type="component" value="Unassembled WGS sequence"/>
</dbReference>
<sequence length="78" mass="8793">MKTSFVHDRSLSEQSQLGVISGLLSLEQFSRNSLTCPKIFLFTLPLLLLSFILYVIGMLLLLMILEVVLVSFGLYIID</sequence>
<reference evidence="1 2" key="1">
    <citation type="submission" date="2018-11" db="EMBL/GenBank/DDBJ databases">
        <authorList>
            <consortium name="Pathogen Informatics"/>
        </authorList>
    </citation>
    <scope>NUCLEOTIDE SEQUENCE [LARGE SCALE GENOMIC DNA]</scope>
    <source>
        <strain>Denwood</strain>
        <strain evidence="2">Zambia</strain>
    </source>
</reference>
<keyword evidence="2" id="KW-1185">Reference proteome</keyword>
<organism evidence="1 2">
    <name type="scientific">Schistosoma mattheei</name>
    <dbReference type="NCBI Taxonomy" id="31246"/>
    <lineage>
        <taxon>Eukaryota</taxon>
        <taxon>Metazoa</taxon>
        <taxon>Spiralia</taxon>
        <taxon>Lophotrochozoa</taxon>
        <taxon>Platyhelminthes</taxon>
        <taxon>Trematoda</taxon>
        <taxon>Digenea</taxon>
        <taxon>Strigeidida</taxon>
        <taxon>Schistosomatoidea</taxon>
        <taxon>Schistosomatidae</taxon>
        <taxon>Schistosoma</taxon>
    </lineage>
</organism>